<name>A0A0D1Z187_9PEZI</name>
<keyword evidence="3" id="KW-0812">Transmembrane</keyword>
<reference evidence="7 8" key="1">
    <citation type="submission" date="2015-01" db="EMBL/GenBank/DDBJ databases">
        <title>The Genome Sequence of Ochroconis gallopava CBS43764.</title>
        <authorList>
            <consortium name="The Broad Institute Genomics Platform"/>
            <person name="Cuomo C."/>
            <person name="de Hoog S."/>
            <person name="Gorbushina A."/>
            <person name="Stielow B."/>
            <person name="Teixiera M."/>
            <person name="Abouelleil A."/>
            <person name="Chapman S.B."/>
            <person name="Priest M."/>
            <person name="Young S.K."/>
            <person name="Wortman J."/>
            <person name="Nusbaum C."/>
            <person name="Birren B."/>
        </authorList>
    </citation>
    <scope>NUCLEOTIDE SEQUENCE [LARGE SCALE GENOMIC DNA]</scope>
    <source>
        <strain evidence="7 8">CBS 43764</strain>
    </source>
</reference>
<dbReference type="STRING" id="253628.A0A0D1Z187"/>
<dbReference type="InterPro" id="IPR053279">
    <property type="entry name" value="EMC_subunit"/>
</dbReference>
<evidence type="ECO:0000313" key="7">
    <source>
        <dbReference type="EMBL" id="KIW06722.1"/>
    </source>
</evidence>
<evidence type="ECO:0000256" key="2">
    <source>
        <dbReference type="ARBA" id="ARBA00006109"/>
    </source>
</evidence>
<feature type="region of interest" description="Disordered" evidence="6">
    <location>
        <begin position="134"/>
        <end position="156"/>
    </location>
</feature>
<organism evidence="7 8">
    <name type="scientific">Verruconis gallopava</name>
    <dbReference type="NCBI Taxonomy" id="253628"/>
    <lineage>
        <taxon>Eukaryota</taxon>
        <taxon>Fungi</taxon>
        <taxon>Dikarya</taxon>
        <taxon>Ascomycota</taxon>
        <taxon>Pezizomycotina</taxon>
        <taxon>Dothideomycetes</taxon>
        <taxon>Pleosporomycetidae</taxon>
        <taxon>Venturiales</taxon>
        <taxon>Sympoventuriaceae</taxon>
        <taxon>Verruconis</taxon>
    </lineage>
</organism>
<dbReference type="GeneID" id="27310389"/>
<dbReference type="VEuPathDB" id="FungiDB:PV09_02416"/>
<evidence type="ECO:0000256" key="1">
    <source>
        <dbReference type="ARBA" id="ARBA00004127"/>
    </source>
</evidence>
<protein>
    <submittedName>
        <fullName evidence="7">Uncharacterized protein</fullName>
    </submittedName>
</protein>
<dbReference type="InterPro" id="IPR018937">
    <property type="entry name" value="MMgT"/>
</dbReference>
<keyword evidence="5" id="KW-0472">Membrane</keyword>
<evidence type="ECO:0000256" key="6">
    <source>
        <dbReference type="SAM" id="MobiDB-lite"/>
    </source>
</evidence>
<dbReference type="HOGENOM" id="CLU_132206_0_1_1"/>
<evidence type="ECO:0000256" key="5">
    <source>
        <dbReference type="ARBA" id="ARBA00023136"/>
    </source>
</evidence>
<dbReference type="InParanoid" id="A0A0D1Z187"/>
<keyword evidence="4" id="KW-1133">Transmembrane helix</keyword>
<evidence type="ECO:0000313" key="8">
    <source>
        <dbReference type="Proteomes" id="UP000053259"/>
    </source>
</evidence>
<comment type="similarity">
    <text evidence="2">Belongs to the membrane magnesium transporter (TC 1.A.67) family.</text>
</comment>
<dbReference type="PANTHER" id="PTHR28144">
    <property type="entry name" value="ER MEMBRANE PROTEIN COMPLEX SUBUNIT 5"/>
    <property type="match status" value="1"/>
</dbReference>
<dbReference type="PANTHER" id="PTHR28144:SF1">
    <property type="entry name" value="ER MEMBRANE PROTEIN COMPLEX SUBUNIT 5"/>
    <property type="match status" value="1"/>
</dbReference>
<proteinExistence type="inferred from homology"/>
<evidence type="ECO:0000256" key="3">
    <source>
        <dbReference type="ARBA" id="ARBA00022692"/>
    </source>
</evidence>
<dbReference type="GO" id="GO:0034975">
    <property type="term" value="P:protein folding in endoplasmic reticulum"/>
    <property type="evidence" value="ECO:0007669"/>
    <property type="project" value="TreeGrafter"/>
</dbReference>
<keyword evidence="8" id="KW-1185">Reference proteome</keyword>
<dbReference type="Pfam" id="PF10270">
    <property type="entry name" value="MMgT"/>
    <property type="match status" value="1"/>
</dbReference>
<dbReference type="EMBL" id="KN847534">
    <property type="protein sequence ID" value="KIW06722.1"/>
    <property type="molecule type" value="Genomic_DNA"/>
</dbReference>
<gene>
    <name evidence="7" type="ORF">PV09_02416</name>
</gene>
<dbReference type="OrthoDB" id="44756at2759"/>
<dbReference type="Proteomes" id="UP000053259">
    <property type="component" value="Unassembled WGS sequence"/>
</dbReference>
<evidence type="ECO:0000256" key="4">
    <source>
        <dbReference type="ARBA" id="ARBA00022989"/>
    </source>
</evidence>
<dbReference type="GO" id="GO:0072546">
    <property type="term" value="C:EMC complex"/>
    <property type="evidence" value="ECO:0007669"/>
    <property type="project" value="TreeGrafter"/>
</dbReference>
<dbReference type="RefSeq" id="XP_016216591.1">
    <property type="nucleotide sequence ID" value="XM_016355455.1"/>
</dbReference>
<accession>A0A0D1Z187</accession>
<sequence>MPLAVEEAVTDLAAEFAVSLDKNELAVLSPAYDLVSYVLSFRPAVSLPSPSTPAQNHLEVLYQREYNGVYSSYEHSVTHSTPSSTSESLYILPTDIVLETLFSTTLLCVGIVLGSPSLRPIEWNKWAKEVTLDDRRPPGKRKFERQGDGTTVGNPFRFLEDGERRGFADVMGQRKEFAKWVREGSKAEAS</sequence>
<comment type="subcellular location">
    <subcellularLocation>
        <location evidence="1">Endomembrane system</location>
        <topology evidence="1">Multi-pass membrane protein</topology>
    </subcellularLocation>
</comment>
<dbReference type="AlphaFoldDB" id="A0A0D1Z187"/>